<protein>
    <submittedName>
        <fullName evidence="1">Uncharacterized protein</fullName>
    </submittedName>
</protein>
<sequence>MAAAIYFPLFLVLVRGKQYSVFYLSADLQTPNHVQTAQTTFSDCENVRVGEGSSMI</sequence>
<dbReference type="AlphaFoldDB" id="A0A2U3Q6K7"/>
<proteinExistence type="predicted"/>
<evidence type="ECO:0000313" key="1">
    <source>
        <dbReference type="EMBL" id="SPP96976.1"/>
    </source>
</evidence>
<accession>A0A2U3Q6K7</accession>
<dbReference type="EMBL" id="LS398110">
    <property type="protein sequence ID" value="SPP96976.1"/>
    <property type="molecule type" value="Genomic_DNA"/>
</dbReference>
<name>A0A2U3Q6K7_9BRAD</name>
<reference evidence="1 2" key="1">
    <citation type="submission" date="2018-03" db="EMBL/GenBank/DDBJ databases">
        <authorList>
            <person name="Gully D."/>
        </authorList>
    </citation>
    <scope>NUCLEOTIDE SEQUENCE [LARGE SCALE GENOMIC DNA]</scope>
    <source>
        <strain evidence="1">ORS3257</strain>
    </source>
</reference>
<dbReference type="Proteomes" id="UP000246085">
    <property type="component" value="Chromosome BRAD3257"/>
</dbReference>
<gene>
    <name evidence="1" type="ORF">BRAD3257_6055</name>
</gene>
<evidence type="ECO:0000313" key="2">
    <source>
        <dbReference type="Proteomes" id="UP000246085"/>
    </source>
</evidence>
<organism evidence="1 2">
    <name type="scientific">Bradyrhizobium vignae</name>
    <dbReference type="NCBI Taxonomy" id="1549949"/>
    <lineage>
        <taxon>Bacteria</taxon>
        <taxon>Pseudomonadati</taxon>
        <taxon>Pseudomonadota</taxon>
        <taxon>Alphaproteobacteria</taxon>
        <taxon>Hyphomicrobiales</taxon>
        <taxon>Nitrobacteraceae</taxon>
        <taxon>Bradyrhizobium</taxon>
    </lineage>
</organism>
<dbReference type="KEGG" id="bvz:BRAD3257_6055"/>